<keyword evidence="2" id="KW-0812">Transmembrane</keyword>
<dbReference type="InterPro" id="IPR001466">
    <property type="entry name" value="Beta-lactam-related"/>
</dbReference>
<feature type="transmembrane region" description="Helical" evidence="2">
    <location>
        <begin position="404"/>
        <end position="426"/>
    </location>
</feature>
<keyword evidence="1" id="KW-0539">Nucleus</keyword>
<accession>A0A9W8NGG6</accession>
<organism evidence="4 5">
    <name type="scientific">Xylaria arbuscula</name>
    <dbReference type="NCBI Taxonomy" id="114810"/>
    <lineage>
        <taxon>Eukaryota</taxon>
        <taxon>Fungi</taxon>
        <taxon>Dikarya</taxon>
        <taxon>Ascomycota</taxon>
        <taxon>Pezizomycotina</taxon>
        <taxon>Sordariomycetes</taxon>
        <taxon>Xylariomycetidae</taxon>
        <taxon>Xylariales</taxon>
        <taxon>Xylariaceae</taxon>
        <taxon>Xylaria</taxon>
    </lineage>
</organism>
<dbReference type="AlphaFoldDB" id="A0A9W8NGG6"/>
<keyword evidence="2" id="KW-1133">Transmembrane helix</keyword>
<sequence length="984" mass="108409">MPRKGFEKVRTGCITCKARKVKCDEGRPGCLRCHSSGRICKGYRAPPLGSFSWGSLLEVRPSTIPFSESSGAELRSLDFFRCIVAPALTSPLGKSFWTHPVCQLAVQEPATRHAVLAISLLYERFGRFTHNTSLEGQNLARPWTASCRGASGSYVLLPFRMGTVATEEMPASLVSMQQELDRELDVWHTDFSRTKQNTEQNGENKSHLRILEVRWHVCKIWLQISSHRDETFADTFRDQFERIIELARENATQGRPSGARRFSCFKFEMGLAPLLYFVVIKCRYLDLRLEAWSLLKTVGHAKESLWDTNVLYATGKCIIEREHGIELPLVPAKSWLENACLDHVLPNDSRRIRDSYIEDEEDSLTEQIYTTPTSSGHPDGGLFLAFQSSTLPLMTYQRTWKYSAMLINFTIVGLFALTTSVVAASLTCPLAGPGFLSPSHLSNSLALSETIAKFERLSQNVTLLGNDTAWTVALFSSKENKTLYEYYYTPPIDTGVSKVDCNSIFRIGSVTKVFTVWSFLMEVGDEEFQTPITKYIPELANLTCSKKINQQEVYNDIDCVRWDEVTLGQLASQAAGIPRDPTYNDLAAQFDPTEAAAFGFPVLEKTQIPTCGAPGTNRTCTRSEFLSYLLKQNPVYPTAQSPAYSNVAYALLGYAQQAITGTPLGVAITDNIIKTLGMTHTSYEDMPSNGGVILGDPTTVGWDENLGPASPAGSMYSSTSDMIKAGQAMLQSTLLSQAQTRRWLKPLIQTGFISTAVGAPWEIRYLTLADNRISQLYTKQGDEGNYHAAIVLSPEQDLGWVVLTAGAPGAEAAGIRDVLLNSFGDLFLPMAEGQAADEAKMNFAGTFIDESTNSSAIIEVGPGGPGLLVKSLISRGVQVVGPESPLIQVYGAGQYARLYPSNLRATSLTCDGTGTYDSRHGFRATFFNATEPGKVEDPCLYAWTASGAPTYGQVALDDWVFDTGEDGQAKFLDVRLLRLKMKRV</sequence>
<dbReference type="GO" id="GO:0000981">
    <property type="term" value="F:DNA-binding transcription factor activity, RNA polymerase II-specific"/>
    <property type="evidence" value="ECO:0007669"/>
    <property type="project" value="InterPro"/>
</dbReference>
<dbReference type="SUPFAM" id="SSF57701">
    <property type="entry name" value="Zn2/Cys6 DNA-binding domain"/>
    <property type="match status" value="1"/>
</dbReference>
<keyword evidence="5" id="KW-1185">Reference proteome</keyword>
<dbReference type="InterPro" id="IPR036864">
    <property type="entry name" value="Zn2-C6_fun-type_DNA-bd_sf"/>
</dbReference>
<dbReference type="InterPro" id="IPR051478">
    <property type="entry name" value="Beta-lactamase-like_AB/R"/>
</dbReference>
<dbReference type="Gene3D" id="3.40.710.10">
    <property type="entry name" value="DD-peptidase/beta-lactamase superfamily"/>
    <property type="match status" value="1"/>
</dbReference>
<dbReference type="Pfam" id="PF00172">
    <property type="entry name" value="Zn_clus"/>
    <property type="match status" value="1"/>
</dbReference>
<dbReference type="VEuPathDB" id="FungiDB:F4678DRAFT_316865"/>
<dbReference type="Gene3D" id="4.10.240.10">
    <property type="entry name" value="Zn(2)-C6 fungal-type DNA-binding domain"/>
    <property type="match status" value="1"/>
</dbReference>
<dbReference type="CDD" id="cd00067">
    <property type="entry name" value="GAL4"/>
    <property type="match status" value="1"/>
</dbReference>
<comment type="caution">
    <text evidence="4">The sequence shown here is derived from an EMBL/GenBank/DDBJ whole genome shotgun (WGS) entry which is preliminary data.</text>
</comment>
<dbReference type="PROSITE" id="PS50048">
    <property type="entry name" value="ZN2_CY6_FUNGAL_2"/>
    <property type="match status" value="1"/>
</dbReference>
<evidence type="ECO:0000256" key="1">
    <source>
        <dbReference type="ARBA" id="ARBA00023242"/>
    </source>
</evidence>
<name>A0A9W8NGG6_9PEZI</name>
<dbReference type="Pfam" id="PF00144">
    <property type="entry name" value="Beta-lactamase"/>
    <property type="match status" value="1"/>
</dbReference>
<dbReference type="InterPro" id="IPR058664">
    <property type="entry name" value="ARB_00930-like_C"/>
</dbReference>
<evidence type="ECO:0000259" key="3">
    <source>
        <dbReference type="PROSITE" id="PS50048"/>
    </source>
</evidence>
<dbReference type="SUPFAM" id="SSF56601">
    <property type="entry name" value="beta-lactamase/transpeptidase-like"/>
    <property type="match status" value="1"/>
</dbReference>
<dbReference type="InterPro" id="IPR001138">
    <property type="entry name" value="Zn2Cys6_DnaBD"/>
</dbReference>
<dbReference type="GO" id="GO:0008270">
    <property type="term" value="F:zinc ion binding"/>
    <property type="evidence" value="ECO:0007669"/>
    <property type="project" value="InterPro"/>
</dbReference>
<evidence type="ECO:0000313" key="5">
    <source>
        <dbReference type="Proteomes" id="UP001148614"/>
    </source>
</evidence>
<dbReference type="PROSITE" id="PS00463">
    <property type="entry name" value="ZN2_CY6_FUNGAL_1"/>
    <property type="match status" value="1"/>
</dbReference>
<evidence type="ECO:0000256" key="2">
    <source>
        <dbReference type="SAM" id="Phobius"/>
    </source>
</evidence>
<evidence type="ECO:0000313" key="4">
    <source>
        <dbReference type="EMBL" id="KAJ3574336.1"/>
    </source>
</evidence>
<dbReference type="EMBL" id="JANPWZ010000618">
    <property type="protein sequence ID" value="KAJ3574336.1"/>
    <property type="molecule type" value="Genomic_DNA"/>
</dbReference>
<proteinExistence type="predicted"/>
<feature type="domain" description="Zn(2)-C6 fungal-type" evidence="3">
    <location>
        <begin position="12"/>
        <end position="40"/>
    </location>
</feature>
<dbReference type="Pfam" id="PF26335">
    <property type="entry name" value="ARB_00930_C"/>
    <property type="match status" value="1"/>
</dbReference>
<dbReference type="SMART" id="SM00066">
    <property type="entry name" value="GAL4"/>
    <property type="match status" value="1"/>
</dbReference>
<dbReference type="InterPro" id="IPR012338">
    <property type="entry name" value="Beta-lactam/transpept-like"/>
</dbReference>
<protein>
    <recommendedName>
        <fullName evidence="3">Zn(2)-C6 fungal-type domain-containing protein</fullName>
    </recommendedName>
</protein>
<keyword evidence="2" id="KW-0472">Membrane</keyword>
<dbReference type="PANTHER" id="PTHR22935">
    <property type="entry name" value="PENICILLIN-BINDING PROTEIN"/>
    <property type="match status" value="1"/>
</dbReference>
<gene>
    <name evidence="4" type="ORF">NPX13_g4396</name>
</gene>
<dbReference type="Proteomes" id="UP001148614">
    <property type="component" value="Unassembled WGS sequence"/>
</dbReference>
<dbReference type="VEuPathDB" id="FungiDB:F4678DRAFT_476459"/>
<reference evidence="4" key="1">
    <citation type="submission" date="2022-07" db="EMBL/GenBank/DDBJ databases">
        <title>Genome Sequence of Xylaria arbuscula.</title>
        <authorList>
            <person name="Buettner E."/>
        </authorList>
    </citation>
    <scope>NUCLEOTIDE SEQUENCE</scope>
    <source>
        <strain evidence="4">VT107</strain>
    </source>
</reference>
<dbReference type="PANTHER" id="PTHR22935:SF97">
    <property type="entry name" value="BETA-LACTAMASE-RELATED DOMAIN-CONTAINING PROTEIN"/>
    <property type="match status" value="1"/>
</dbReference>